<name>A0A401GJ71_9APHY</name>
<evidence type="ECO:0000256" key="3">
    <source>
        <dbReference type="ARBA" id="ARBA00022618"/>
    </source>
</evidence>
<comment type="caution">
    <text evidence="8">The sequence shown here is derived from an EMBL/GenBank/DDBJ whole genome shotgun (WGS) entry which is preliminary data.</text>
</comment>
<dbReference type="InterPro" id="IPR037679">
    <property type="entry name" value="Apc5"/>
</dbReference>
<dbReference type="GO" id="GO:0051301">
    <property type="term" value="P:cell division"/>
    <property type="evidence" value="ECO:0007669"/>
    <property type="project" value="UniProtKB-KW"/>
</dbReference>
<evidence type="ECO:0000256" key="5">
    <source>
        <dbReference type="ARBA" id="ARBA00022786"/>
    </source>
</evidence>
<keyword evidence="5" id="KW-0833">Ubl conjugation pathway</keyword>
<evidence type="ECO:0000259" key="7">
    <source>
        <dbReference type="Pfam" id="PF12862"/>
    </source>
</evidence>
<dbReference type="GO" id="GO:0045842">
    <property type="term" value="P:positive regulation of mitotic metaphase/anaphase transition"/>
    <property type="evidence" value="ECO:0007669"/>
    <property type="project" value="TreeGrafter"/>
</dbReference>
<dbReference type="GO" id="GO:0031145">
    <property type="term" value="P:anaphase-promoting complex-dependent catabolic process"/>
    <property type="evidence" value="ECO:0007669"/>
    <property type="project" value="TreeGrafter"/>
</dbReference>
<dbReference type="InterPro" id="IPR026000">
    <property type="entry name" value="Apc5_dom"/>
</dbReference>
<dbReference type="GeneID" id="38779139"/>
<dbReference type="RefSeq" id="XP_027613135.1">
    <property type="nucleotide sequence ID" value="XM_027757334.1"/>
</dbReference>
<dbReference type="GO" id="GO:0005680">
    <property type="term" value="C:anaphase-promoting complex"/>
    <property type="evidence" value="ECO:0007669"/>
    <property type="project" value="InterPro"/>
</dbReference>
<dbReference type="Proteomes" id="UP000287166">
    <property type="component" value="Unassembled WGS sequence"/>
</dbReference>
<protein>
    <recommendedName>
        <fullName evidence="2">Anaphase-promoting complex subunit 5</fullName>
    </recommendedName>
</protein>
<sequence length="683" mass="77971">MQRNTSSATPPRGHVLRPHHILLLRIIVSAFQVYEEPPLPPPFLLHLYRLILNEIAEVTQPRSYNQLLGDISRGPLADLPPSQKFLDELKQAPHELQTPQQLANYLAIIPSLYPTEKEDDDETDAPFGRRSLFGYFCRRCYVSFVKLSFGALARLQSDYVMWANEPITDGRRDPGSSPGYQSVLKDRLTNDYQIFKTKTDKKHFPTAEAYAVFEKAQAVGDVNMAAENLRRFFEQGFHEGSDSGLRQHALLNLARLHYVHHEYSACRKYLQEAVGAARTSGDKLTLQHCISMLHRLPPLERGRKYDINEIQPDLHPLEILYDVNKLMQIGNQPLAASFEKIVQAIGLFDHWIDVQRKPFVEAEQWGQHTVQSVVWSMHGCTEIGKIEQNIVSAFTEVGGADHNRLIVTLNRAYQRARQGKYQNALALLLEPDVWRGITLNDYNLWATEVWHIFVLRASRRGQLRQFSDFLKQKRPDGTYKAREYWFWSASSLGSMIRDPLYEVMQMRGVEQAHACVEQLLTAVWHAEFQCRYGLYRTAIVLLADIGLEFGMTKWCRRIIDEIMPQVITGTDLEQRGLACFTLARCIIAAGESSPTSLQECIPYLQIAEKDYAALEMFRSLQDVQYLLSVVYHNLGMTAERDEAATRHLKTEEEGRNAAVVVVEVWIAEVLEVVAEVGAGLASR</sequence>
<dbReference type="EMBL" id="BFAD01000004">
    <property type="protein sequence ID" value="GBE82222.1"/>
    <property type="molecule type" value="Genomic_DNA"/>
</dbReference>
<dbReference type="STRING" id="139825.A0A401GJ71"/>
<keyword evidence="3" id="KW-0132">Cell division</keyword>
<evidence type="ECO:0000256" key="2">
    <source>
        <dbReference type="ARBA" id="ARBA00016066"/>
    </source>
</evidence>
<dbReference type="OrthoDB" id="2504561at2759"/>
<evidence type="ECO:0000256" key="1">
    <source>
        <dbReference type="ARBA" id="ARBA00007450"/>
    </source>
</evidence>
<dbReference type="PANTHER" id="PTHR12830">
    <property type="entry name" value="ANAPHASE-PROMOTING COMPLEX SUBUNIT 5"/>
    <property type="match status" value="1"/>
</dbReference>
<dbReference type="InParanoid" id="A0A401GJ71"/>
<dbReference type="AlphaFoldDB" id="A0A401GJ71"/>
<evidence type="ECO:0000256" key="6">
    <source>
        <dbReference type="ARBA" id="ARBA00023306"/>
    </source>
</evidence>
<dbReference type="GO" id="GO:0070979">
    <property type="term" value="P:protein K11-linked ubiquitination"/>
    <property type="evidence" value="ECO:0007669"/>
    <property type="project" value="TreeGrafter"/>
</dbReference>
<comment type="similarity">
    <text evidence="1">Belongs to the APC5 family.</text>
</comment>
<keyword evidence="6" id="KW-0131">Cell cycle</keyword>
<reference evidence="8 9" key="1">
    <citation type="journal article" date="2018" name="Sci. Rep.">
        <title>Genome sequence of the cauliflower mushroom Sparassis crispa (Hanabiratake) and its association with beneficial usage.</title>
        <authorList>
            <person name="Kiyama R."/>
            <person name="Furutani Y."/>
            <person name="Kawaguchi K."/>
            <person name="Nakanishi T."/>
        </authorList>
    </citation>
    <scope>NUCLEOTIDE SEQUENCE [LARGE SCALE GENOMIC DNA]</scope>
</reference>
<gene>
    <name evidence="8" type="ORF">SCP_0406050</name>
</gene>
<evidence type="ECO:0000313" key="8">
    <source>
        <dbReference type="EMBL" id="GBE82222.1"/>
    </source>
</evidence>
<dbReference type="PANTHER" id="PTHR12830:SF9">
    <property type="entry name" value="ANAPHASE-PROMOTING COMPLEX SUBUNIT 5"/>
    <property type="match status" value="1"/>
</dbReference>
<organism evidence="8 9">
    <name type="scientific">Sparassis crispa</name>
    <dbReference type="NCBI Taxonomy" id="139825"/>
    <lineage>
        <taxon>Eukaryota</taxon>
        <taxon>Fungi</taxon>
        <taxon>Dikarya</taxon>
        <taxon>Basidiomycota</taxon>
        <taxon>Agaricomycotina</taxon>
        <taxon>Agaricomycetes</taxon>
        <taxon>Polyporales</taxon>
        <taxon>Sparassidaceae</taxon>
        <taxon>Sparassis</taxon>
    </lineage>
</organism>
<keyword evidence="9" id="KW-1185">Reference proteome</keyword>
<proteinExistence type="inferred from homology"/>
<feature type="domain" description="Anaphase-promoting complex subunit 5" evidence="7">
    <location>
        <begin position="213"/>
        <end position="296"/>
    </location>
</feature>
<keyword evidence="4" id="KW-0498">Mitosis</keyword>
<evidence type="ECO:0000256" key="4">
    <source>
        <dbReference type="ARBA" id="ARBA00022776"/>
    </source>
</evidence>
<accession>A0A401GJ71</accession>
<dbReference type="Pfam" id="PF12862">
    <property type="entry name" value="ANAPC5"/>
    <property type="match status" value="1"/>
</dbReference>
<evidence type="ECO:0000313" key="9">
    <source>
        <dbReference type="Proteomes" id="UP000287166"/>
    </source>
</evidence>